<proteinExistence type="predicted"/>
<dbReference type="Pfam" id="PF08238">
    <property type="entry name" value="Sel1"/>
    <property type="match status" value="3"/>
</dbReference>
<evidence type="ECO:0000313" key="2">
    <source>
        <dbReference type="Proteomes" id="UP000266841"/>
    </source>
</evidence>
<dbReference type="PANTHER" id="PTHR45011:SF1">
    <property type="entry name" value="DAP3-BINDING CELL DEATH ENHANCER 1"/>
    <property type="match status" value="1"/>
</dbReference>
<gene>
    <name evidence="1" type="ORF">THAOC_35240</name>
</gene>
<dbReference type="EMBL" id="AGNL01047985">
    <property type="protein sequence ID" value="EJK46112.1"/>
    <property type="molecule type" value="Genomic_DNA"/>
</dbReference>
<reference evidence="1 2" key="1">
    <citation type="journal article" date="2012" name="Genome Biol.">
        <title>Genome and low-iron response of an oceanic diatom adapted to chronic iron limitation.</title>
        <authorList>
            <person name="Lommer M."/>
            <person name="Specht M."/>
            <person name="Roy A.S."/>
            <person name="Kraemer L."/>
            <person name="Andreson R."/>
            <person name="Gutowska M.A."/>
            <person name="Wolf J."/>
            <person name="Bergner S.V."/>
            <person name="Schilhabel M.B."/>
            <person name="Klostermeier U.C."/>
            <person name="Beiko R.G."/>
            <person name="Rosenstiel P."/>
            <person name="Hippler M."/>
            <person name="Laroche J."/>
        </authorList>
    </citation>
    <scope>NUCLEOTIDE SEQUENCE [LARGE SCALE GENOMIC DNA]</scope>
    <source>
        <strain evidence="1 2">CCMP1005</strain>
    </source>
</reference>
<dbReference type="InterPro" id="IPR052748">
    <property type="entry name" value="ISR_Activator"/>
</dbReference>
<dbReference type="OrthoDB" id="40126at2759"/>
<protein>
    <submittedName>
        <fullName evidence="1">Uncharacterized protein</fullName>
    </submittedName>
</protein>
<organism evidence="1 2">
    <name type="scientific">Thalassiosira oceanica</name>
    <name type="common">Marine diatom</name>
    <dbReference type="NCBI Taxonomy" id="159749"/>
    <lineage>
        <taxon>Eukaryota</taxon>
        <taxon>Sar</taxon>
        <taxon>Stramenopiles</taxon>
        <taxon>Ochrophyta</taxon>
        <taxon>Bacillariophyta</taxon>
        <taxon>Coscinodiscophyceae</taxon>
        <taxon>Thalassiosirophycidae</taxon>
        <taxon>Thalassiosirales</taxon>
        <taxon>Thalassiosiraceae</taxon>
        <taxon>Thalassiosira</taxon>
    </lineage>
</organism>
<comment type="caution">
    <text evidence="1">The sequence shown here is derived from an EMBL/GenBank/DDBJ whole genome shotgun (WGS) entry which is preliminary data.</text>
</comment>
<dbReference type="AlphaFoldDB" id="K0RHL0"/>
<dbReference type="Gene3D" id="1.25.40.10">
    <property type="entry name" value="Tetratricopeptide repeat domain"/>
    <property type="match status" value="1"/>
</dbReference>
<keyword evidence="2" id="KW-1185">Reference proteome</keyword>
<evidence type="ECO:0000313" key="1">
    <source>
        <dbReference type="EMBL" id="EJK46112.1"/>
    </source>
</evidence>
<dbReference type="PANTHER" id="PTHR45011">
    <property type="entry name" value="DAP3-BINDING CELL DEATH ENHANCER 1"/>
    <property type="match status" value="1"/>
</dbReference>
<dbReference type="InterPro" id="IPR006597">
    <property type="entry name" value="Sel1-like"/>
</dbReference>
<dbReference type="Proteomes" id="UP000266841">
    <property type="component" value="Unassembled WGS sequence"/>
</dbReference>
<dbReference type="SMART" id="SM00671">
    <property type="entry name" value="SEL1"/>
    <property type="match status" value="2"/>
</dbReference>
<sequence length="149" mass="16401">MISESTDGRRTERAVELYERAADLRVSAAHYNLGVLYAEGTDVEKDMDKAFRHYETSAMTGGHVPARYNLGCIERNAGNYDLALQHMLISAKLGHDHSLTNVKDSFMAGLATKADYAAALRGYQSAIEEMSSPERAEAKALGSEQIQQM</sequence>
<dbReference type="SUPFAM" id="SSF81901">
    <property type="entry name" value="HCP-like"/>
    <property type="match status" value="1"/>
</dbReference>
<dbReference type="InterPro" id="IPR011990">
    <property type="entry name" value="TPR-like_helical_dom_sf"/>
</dbReference>
<name>K0RHL0_THAOC</name>
<accession>K0RHL0</accession>